<evidence type="ECO:0000256" key="5">
    <source>
        <dbReference type="ARBA" id="ARBA00022692"/>
    </source>
</evidence>
<feature type="transmembrane region" description="Helical" evidence="8">
    <location>
        <begin position="176"/>
        <end position="196"/>
    </location>
</feature>
<feature type="transmembrane region" description="Helical" evidence="8">
    <location>
        <begin position="378"/>
        <end position="401"/>
    </location>
</feature>
<dbReference type="Gene3D" id="1.20.1720.10">
    <property type="entry name" value="Multidrug resistance protein D"/>
    <property type="match status" value="1"/>
</dbReference>
<dbReference type="PANTHER" id="PTHR42718:SF9">
    <property type="entry name" value="MAJOR FACILITATOR SUPERFAMILY MULTIDRUG TRANSPORTER MFSC"/>
    <property type="match status" value="1"/>
</dbReference>
<organism evidence="10 11">
    <name type="scientific">Tepidiphilus thermophilus</name>
    <dbReference type="NCBI Taxonomy" id="876478"/>
    <lineage>
        <taxon>Bacteria</taxon>
        <taxon>Pseudomonadati</taxon>
        <taxon>Pseudomonadota</taxon>
        <taxon>Hydrogenophilia</taxon>
        <taxon>Hydrogenophilales</taxon>
        <taxon>Hydrogenophilaceae</taxon>
        <taxon>Tepidiphilus</taxon>
    </lineage>
</organism>
<dbReference type="PRINTS" id="PR01036">
    <property type="entry name" value="TCRTETB"/>
</dbReference>
<comment type="subcellular location">
    <subcellularLocation>
        <location evidence="1">Cell membrane</location>
        <topology evidence="1">Multi-pass membrane protein</topology>
    </subcellularLocation>
</comment>
<feature type="transmembrane region" description="Helical" evidence="8">
    <location>
        <begin position="20"/>
        <end position="40"/>
    </location>
</feature>
<evidence type="ECO:0000313" key="10">
    <source>
        <dbReference type="EMBL" id="CUB07046.1"/>
    </source>
</evidence>
<keyword evidence="6 8" id="KW-1133">Transmembrane helix</keyword>
<reference evidence="11" key="1">
    <citation type="submission" date="2015-08" db="EMBL/GenBank/DDBJ databases">
        <authorList>
            <person name="Babu N.S."/>
            <person name="Beckwith C.J."/>
            <person name="Beseler K.G."/>
            <person name="Brison A."/>
            <person name="Carone J.V."/>
            <person name="Caskin T.P."/>
            <person name="Diamond M."/>
            <person name="Durham M.E."/>
            <person name="Foxe J.M."/>
            <person name="Go M."/>
            <person name="Henderson B.A."/>
            <person name="Jones I.B."/>
            <person name="McGettigan J.A."/>
            <person name="Micheletti S.J."/>
            <person name="Nasrallah M.E."/>
            <person name="Ortiz D."/>
            <person name="Piller C.R."/>
            <person name="Privatt S.R."/>
            <person name="Schneider S.L."/>
            <person name="Sharp S."/>
            <person name="Smith T.C."/>
            <person name="Stanton J.D."/>
            <person name="Ullery H.E."/>
            <person name="Wilson R.J."/>
            <person name="Serrano M.G."/>
            <person name="Buck G."/>
            <person name="Lee V."/>
            <person name="Wang Y."/>
            <person name="Carvalho R."/>
            <person name="Voegtly L."/>
            <person name="Shi R."/>
            <person name="Duckworth R."/>
            <person name="Johnson A."/>
            <person name="Loviza R."/>
            <person name="Walstead R."/>
            <person name="Shah Z."/>
            <person name="Kiflezghi M."/>
            <person name="Wade K."/>
            <person name="Ball S.L."/>
            <person name="Bradley K.W."/>
            <person name="Asai D.J."/>
            <person name="Bowman C.A."/>
            <person name="Russell D.A."/>
            <person name="Pope W.H."/>
            <person name="Jacobs-Sera D."/>
            <person name="Hendrix R.W."/>
            <person name="Hatfull G.F."/>
        </authorList>
    </citation>
    <scope>NUCLEOTIDE SEQUENCE [LARGE SCALE GENOMIC DNA]</scope>
    <source>
        <strain evidence="11">JCM 19170</strain>
    </source>
</reference>
<evidence type="ECO:0000256" key="3">
    <source>
        <dbReference type="ARBA" id="ARBA00022448"/>
    </source>
</evidence>
<evidence type="ECO:0000256" key="2">
    <source>
        <dbReference type="ARBA" id="ARBA00008537"/>
    </source>
</evidence>
<evidence type="ECO:0000256" key="8">
    <source>
        <dbReference type="SAM" id="Phobius"/>
    </source>
</evidence>
<feature type="transmembrane region" description="Helical" evidence="8">
    <location>
        <begin position="280"/>
        <end position="301"/>
    </location>
</feature>
<dbReference type="InterPro" id="IPR004638">
    <property type="entry name" value="EmrB-like"/>
</dbReference>
<evidence type="ECO:0000313" key="11">
    <source>
        <dbReference type="Proteomes" id="UP000182108"/>
    </source>
</evidence>
<feature type="domain" description="Major facilitator superfamily (MFS) profile" evidence="9">
    <location>
        <begin position="22"/>
        <end position="517"/>
    </location>
</feature>
<keyword evidence="5 8" id="KW-0812">Transmembrane</keyword>
<evidence type="ECO:0000256" key="4">
    <source>
        <dbReference type="ARBA" id="ARBA00022475"/>
    </source>
</evidence>
<dbReference type="InterPro" id="IPR036259">
    <property type="entry name" value="MFS_trans_sf"/>
</dbReference>
<evidence type="ECO:0000256" key="7">
    <source>
        <dbReference type="ARBA" id="ARBA00023136"/>
    </source>
</evidence>
<dbReference type="RefSeq" id="WP_055423361.1">
    <property type="nucleotide sequence ID" value="NZ_CYHH01000004.1"/>
</dbReference>
<accession>A0A0K6IVA3</accession>
<keyword evidence="7 8" id="KW-0472">Membrane</keyword>
<protein>
    <submittedName>
        <fullName evidence="10">Drug resistance transporter, EmrB/QacA subfamily</fullName>
    </submittedName>
</protein>
<comment type="similarity">
    <text evidence="2">Belongs to the major facilitator superfamily. EmrB family.</text>
</comment>
<feature type="transmembrane region" description="Helical" evidence="8">
    <location>
        <begin position="313"/>
        <end position="330"/>
    </location>
</feature>
<feature type="transmembrane region" description="Helical" evidence="8">
    <location>
        <begin position="117"/>
        <end position="138"/>
    </location>
</feature>
<dbReference type="Pfam" id="PF07690">
    <property type="entry name" value="MFS_1"/>
    <property type="match status" value="1"/>
</dbReference>
<dbReference type="Gene3D" id="1.20.1250.20">
    <property type="entry name" value="MFS general substrate transporter like domains"/>
    <property type="match status" value="1"/>
</dbReference>
<proteinExistence type="inferred from homology"/>
<sequence>MSATDELSGFFERFGSAYRWFVITTTLMGTITVVLSSTIVNVALPDIMGAFGIGQDQAQWMSTGFLAAMTASMLVNAWLNDAIGIRATFVGSMALFAAASVLGGLAPNENVLTFARVAQGIAAGIIQPLAMIMIFRVFPPEERGTAMGIYGIGVVLAPAVGPVLGGWLIDNYDWRYVFYMGLPTSFLGMLLGTIFLPTRLSGGKRRRFDSFGFVLLAAFLVTSLYALANGQREGWNSDIIVGTGALSLALFLSFIVWLARRAEPLVSLRVFAFRRYSAASLVAFLYGAGLYGSTYLIPLFLQTVQGYTPTRSGLLLMPAGLVLGLVFPIAGRLTDRLPAYLLVCAGLFLFGLSNLLLYEIDVDIPFWDMALMVLLGRIGLGVMMPALNAGALSALPAELLAQGTGTINFMRQLGGAFGVSLLSAAVEIRFAFHSAALTATQTEANSTTMYVIQLIEQINAMAGVPAAYAYQMGGALNFLDKVLAAKAQSMAYSDGFAIVGIVFLLSLLPGYLMKGRR</sequence>
<evidence type="ECO:0000259" key="9">
    <source>
        <dbReference type="PROSITE" id="PS50850"/>
    </source>
</evidence>
<dbReference type="GO" id="GO:0005886">
    <property type="term" value="C:plasma membrane"/>
    <property type="evidence" value="ECO:0007669"/>
    <property type="project" value="UniProtKB-SubCell"/>
</dbReference>
<evidence type="ECO:0000256" key="6">
    <source>
        <dbReference type="ARBA" id="ARBA00022989"/>
    </source>
</evidence>
<keyword evidence="4" id="KW-1003">Cell membrane</keyword>
<feature type="transmembrane region" description="Helical" evidence="8">
    <location>
        <begin position="337"/>
        <end position="358"/>
    </location>
</feature>
<dbReference type="OrthoDB" id="9771737at2"/>
<dbReference type="Proteomes" id="UP000182108">
    <property type="component" value="Unassembled WGS sequence"/>
</dbReference>
<evidence type="ECO:0000256" key="1">
    <source>
        <dbReference type="ARBA" id="ARBA00004651"/>
    </source>
</evidence>
<dbReference type="SUPFAM" id="SSF103473">
    <property type="entry name" value="MFS general substrate transporter"/>
    <property type="match status" value="1"/>
</dbReference>
<name>A0A0K6IVA3_9PROT</name>
<dbReference type="InterPro" id="IPR020846">
    <property type="entry name" value="MFS_dom"/>
</dbReference>
<feature type="transmembrane region" description="Helical" evidence="8">
    <location>
        <begin position="413"/>
        <end position="432"/>
    </location>
</feature>
<feature type="transmembrane region" description="Helical" evidence="8">
    <location>
        <begin position="495"/>
        <end position="513"/>
    </location>
</feature>
<feature type="transmembrane region" description="Helical" evidence="8">
    <location>
        <begin position="60"/>
        <end position="79"/>
    </location>
</feature>
<keyword evidence="11" id="KW-1185">Reference proteome</keyword>
<dbReference type="PROSITE" id="PS50850">
    <property type="entry name" value="MFS"/>
    <property type="match status" value="1"/>
</dbReference>
<dbReference type="PANTHER" id="PTHR42718">
    <property type="entry name" value="MAJOR FACILITATOR SUPERFAMILY MULTIDRUG TRANSPORTER MFSC"/>
    <property type="match status" value="1"/>
</dbReference>
<dbReference type="GO" id="GO:0022857">
    <property type="term" value="F:transmembrane transporter activity"/>
    <property type="evidence" value="ECO:0007669"/>
    <property type="project" value="InterPro"/>
</dbReference>
<feature type="transmembrane region" description="Helical" evidence="8">
    <location>
        <begin position="239"/>
        <end position="259"/>
    </location>
</feature>
<dbReference type="EMBL" id="CYHH01000004">
    <property type="protein sequence ID" value="CUB07046.1"/>
    <property type="molecule type" value="Genomic_DNA"/>
</dbReference>
<feature type="transmembrane region" description="Helical" evidence="8">
    <location>
        <begin position="150"/>
        <end position="170"/>
    </location>
</feature>
<dbReference type="AlphaFoldDB" id="A0A0K6IVA3"/>
<dbReference type="CDD" id="cd17503">
    <property type="entry name" value="MFS_LmrB_MDR_like"/>
    <property type="match status" value="1"/>
</dbReference>
<dbReference type="NCBIfam" id="TIGR00711">
    <property type="entry name" value="efflux_EmrB"/>
    <property type="match status" value="1"/>
</dbReference>
<gene>
    <name evidence="10" type="ORF">Ga0061068_104175</name>
</gene>
<keyword evidence="3" id="KW-0813">Transport</keyword>
<feature type="transmembrane region" description="Helical" evidence="8">
    <location>
        <begin position="86"/>
        <end position="105"/>
    </location>
</feature>
<dbReference type="InterPro" id="IPR011701">
    <property type="entry name" value="MFS"/>
</dbReference>
<feature type="transmembrane region" description="Helical" evidence="8">
    <location>
        <begin position="208"/>
        <end position="227"/>
    </location>
</feature>